<dbReference type="GO" id="GO:0009435">
    <property type="term" value="P:NAD+ biosynthetic process"/>
    <property type="evidence" value="ECO:0007669"/>
    <property type="project" value="InterPro"/>
</dbReference>
<evidence type="ECO:0000313" key="5">
    <source>
        <dbReference type="EMBL" id="CAB5064798.1"/>
    </source>
</evidence>
<dbReference type="Pfam" id="PF22580">
    <property type="entry name" value="KYNU_C"/>
    <property type="match status" value="1"/>
</dbReference>
<proteinExistence type="predicted"/>
<dbReference type="AlphaFoldDB" id="A0A6J7UKC8"/>
<dbReference type="GO" id="GO:0005737">
    <property type="term" value="C:cytoplasm"/>
    <property type="evidence" value="ECO:0007669"/>
    <property type="project" value="InterPro"/>
</dbReference>
<dbReference type="InterPro" id="IPR010111">
    <property type="entry name" value="Kynureninase"/>
</dbReference>
<dbReference type="SUPFAM" id="SSF53383">
    <property type="entry name" value="PLP-dependent transferases"/>
    <property type="match status" value="1"/>
</dbReference>
<dbReference type="GO" id="GO:0030170">
    <property type="term" value="F:pyridoxal phosphate binding"/>
    <property type="evidence" value="ECO:0007669"/>
    <property type="project" value="InterPro"/>
</dbReference>
<dbReference type="PANTHER" id="PTHR14084:SF0">
    <property type="entry name" value="KYNURENINASE"/>
    <property type="match status" value="1"/>
</dbReference>
<evidence type="ECO:0000256" key="1">
    <source>
        <dbReference type="ARBA" id="ARBA00022642"/>
    </source>
</evidence>
<keyword evidence="3" id="KW-0663">Pyridoxal phosphate</keyword>
<dbReference type="GO" id="GO:0030429">
    <property type="term" value="F:kynureninase activity"/>
    <property type="evidence" value="ECO:0007669"/>
    <property type="project" value="InterPro"/>
</dbReference>
<dbReference type="Gene3D" id="3.90.1150.10">
    <property type="entry name" value="Aspartate Aminotransferase, domain 1"/>
    <property type="match status" value="1"/>
</dbReference>
<gene>
    <name evidence="4" type="ORF">UFOPK4098_01579</name>
    <name evidence="5" type="ORF">UFOPK4347_00807</name>
</gene>
<sequence>MSMSPYFAQAEALDAANPLAPARQLFDLPSDQRYFLGNSLGPLTHSAREAVNQAVNAEWKTGLVRTWHDGDWFDIATETGNRIAHIIGAPSGSVIAGDSTSVALFKVLSAAAQKNATPTRNVLLCDINNFPTDRYVARSVADLFHLQYKECAVSEMITHFNENVAVATASMIDFRSAEIHDVASVTAAAHAAGALVVWDLAHAAGVIPCDVERHSIDFAVGCGYKYMNGGPGAPAFMYVAPHLVNEVQQPIPGWFGHDAPFAFEDAYRPAQGTARFSSGTTNILSMKALHGALEVFEKFPISSIRDGSIALGDFFIAGFDEHLSASGFTLGSPRNSTARGGHIALLHDRAEELTEELIGDGFIVDFRPPNVIRIALSPLFLRFNDIAALVGRLSDAT</sequence>
<dbReference type="InterPro" id="IPR015422">
    <property type="entry name" value="PyrdxlP-dep_Trfase_small"/>
</dbReference>
<dbReference type="InterPro" id="IPR015424">
    <property type="entry name" value="PyrdxlP-dep_Trfase"/>
</dbReference>
<dbReference type="Gene3D" id="3.40.640.10">
    <property type="entry name" value="Type I PLP-dependent aspartate aminotransferase-like (Major domain)"/>
    <property type="match status" value="1"/>
</dbReference>
<dbReference type="PANTHER" id="PTHR14084">
    <property type="entry name" value="KYNURENINASE"/>
    <property type="match status" value="1"/>
</dbReference>
<dbReference type="InterPro" id="IPR015421">
    <property type="entry name" value="PyrdxlP-dep_Trfase_major"/>
</dbReference>
<dbReference type="EMBL" id="CAFBPN010000151">
    <property type="protein sequence ID" value="CAB5031341.1"/>
    <property type="molecule type" value="Genomic_DNA"/>
</dbReference>
<dbReference type="EMBL" id="CAFBQU010000016">
    <property type="protein sequence ID" value="CAB5064798.1"/>
    <property type="molecule type" value="Genomic_DNA"/>
</dbReference>
<keyword evidence="2" id="KW-0378">Hydrolase</keyword>
<name>A0A6J7UKC8_9ZZZZ</name>
<protein>
    <submittedName>
        <fullName evidence="5">Unannotated protein</fullName>
    </submittedName>
</protein>
<dbReference type="GO" id="GO:0043420">
    <property type="term" value="P:anthranilate metabolic process"/>
    <property type="evidence" value="ECO:0007669"/>
    <property type="project" value="TreeGrafter"/>
</dbReference>
<organism evidence="5">
    <name type="scientific">freshwater metagenome</name>
    <dbReference type="NCBI Taxonomy" id="449393"/>
    <lineage>
        <taxon>unclassified sequences</taxon>
        <taxon>metagenomes</taxon>
        <taxon>ecological metagenomes</taxon>
    </lineage>
</organism>
<dbReference type="GO" id="GO:0019441">
    <property type="term" value="P:L-tryptophan catabolic process to kynurenine"/>
    <property type="evidence" value="ECO:0007669"/>
    <property type="project" value="TreeGrafter"/>
</dbReference>
<dbReference type="PIRSF" id="PIRSF038800">
    <property type="entry name" value="KYNU"/>
    <property type="match status" value="1"/>
</dbReference>
<evidence type="ECO:0000256" key="3">
    <source>
        <dbReference type="ARBA" id="ARBA00022898"/>
    </source>
</evidence>
<evidence type="ECO:0000256" key="2">
    <source>
        <dbReference type="ARBA" id="ARBA00022801"/>
    </source>
</evidence>
<evidence type="ECO:0000313" key="4">
    <source>
        <dbReference type="EMBL" id="CAB5031341.1"/>
    </source>
</evidence>
<accession>A0A6J7UKC8</accession>
<keyword evidence="1" id="KW-0662">Pyridine nucleotide biosynthesis</keyword>
<reference evidence="5" key="1">
    <citation type="submission" date="2020-05" db="EMBL/GenBank/DDBJ databases">
        <authorList>
            <person name="Chiriac C."/>
            <person name="Salcher M."/>
            <person name="Ghai R."/>
            <person name="Kavagutti S V."/>
        </authorList>
    </citation>
    <scope>NUCLEOTIDE SEQUENCE</scope>
</reference>